<feature type="transmembrane region" description="Helical" evidence="7">
    <location>
        <begin position="200"/>
        <end position="217"/>
    </location>
</feature>
<keyword evidence="3 6" id="KW-0812">Transmembrane</keyword>
<feature type="transmembrane region" description="Helical" evidence="7">
    <location>
        <begin position="20"/>
        <end position="40"/>
    </location>
</feature>
<dbReference type="FunFam" id="1.10.3470.10:FF:000003">
    <property type="entry name" value="Iron ABC transporter permease SitD"/>
    <property type="match status" value="1"/>
</dbReference>
<gene>
    <name evidence="8" type="ORF">C7B77_24410</name>
</gene>
<dbReference type="PANTHER" id="PTHR30477">
    <property type="entry name" value="ABC-TRANSPORTER METAL-BINDING PROTEIN"/>
    <property type="match status" value="1"/>
</dbReference>
<evidence type="ECO:0008006" key="10">
    <source>
        <dbReference type="Google" id="ProtNLM"/>
    </source>
</evidence>
<dbReference type="InterPro" id="IPR001626">
    <property type="entry name" value="ABC_TroCD"/>
</dbReference>
<evidence type="ECO:0000256" key="2">
    <source>
        <dbReference type="ARBA" id="ARBA00008034"/>
    </source>
</evidence>
<dbReference type="SUPFAM" id="SSF81345">
    <property type="entry name" value="ABC transporter involved in vitamin B12 uptake, BtuC"/>
    <property type="match status" value="1"/>
</dbReference>
<organism evidence="8 9">
    <name type="scientific">Chamaesiphon polymorphus CCALA 037</name>
    <dbReference type="NCBI Taxonomy" id="2107692"/>
    <lineage>
        <taxon>Bacteria</taxon>
        <taxon>Bacillati</taxon>
        <taxon>Cyanobacteriota</taxon>
        <taxon>Cyanophyceae</taxon>
        <taxon>Gomontiellales</taxon>
        <taxon>Chamaesiphonaceae</taxon>
        <taxon>Chamaesiphon</taxon>
    </lineage>
</organism>
<evidence type="ECO:0000256" key="6">
    <source>
        <dbReference type="RuleBase" id="RU003943"/>
    </source>
</evidence>
<dbReference type="OrthoDB" id="9788905at2"/>
<comment type="subcellular location">
    <subcellularLocation>
        <location evidence="6">Cell membrane</location>
        <topology evidence="6">Multi-pass membrane protein</topology>
    </subcellularLocation>
    <subcellularLocation>
        <location evidence="1">Membrane</location>
        <topology evidence="1">Multi-pass membrane protein</topology>
    </subcellularLocation>
</comment>
<dbReference type="CDD" id="cd06550">
    <property type="entry name" value="TM_ABC_iron-siderophores_like"/>
    <property type="match status" value="1"/>
</dbReference>
<dbReference type="AlphaFoldDB" id="A0A2T1FQF8"/>
<dbReference type="GO" id="GO:0055085">
    <property type="term" value="P:transmembrane transport"/>
    <property type="evidence" value="ECO:0007669"/>
    <property type="project" value="InterPro"/>
</dbReference>
<feature type="transmembrane region" description="Helical" evidence="7">
    <location>
        <begin position="224"/>
        <end position="243"/>
    </location>
</feature>
<evidence type="ECO:0000256" key="7">
    <source>
        <dbReference type="SAM" id="Phobius"/>
    </source>
</evidence>
<dbReference type="Pfam" id="PF00950">
    <property type="entry name" value="ABC-3"/>
    <property type="match status" value="1"/>
</dbReference>
<keyword evidence="4 7" id="KW-1133">Transmembrane helix</keyword>
<dbReference type="GO" id="GO:0043190">
    <property type="term" value="C:ATP-binding cassette (ABC) transporter complex"/>
    <property type="evidence" value="ECO:0007669"/>
    <property type="project" value="InterPro"/>
</dbReference>
<comment type="caution">
    <text evidence="8">The sequence shown here is derived from an EMBL/GenBank/DDBJ whole genome shotgun (WGS) entry which is preliminary data.</text>
</comment>
<evidence type="ECO:0000256" key="4">
    <source>
        <dbReference type="ARBA" id="ARBA00022989"/>
    </source>
</evidence>
<evidence type="ECO:0000313" key="8">
    <source>
        <dbReference type="EMBL" id="PSB47244.1"/>
    </source>
</evidence>
<name>A0A2T1FQF8_9CYAN</name>
<protein>
    <recommendedName>
        <fullName evidence="10">Metal ABC transporter permease</fullName>
    </recommendedName>
</protein>
<dbReference type="GO" id="GO:0071281">
    <property type="term" value="P:cellular response to iron ion"/>
    <property type="evidence" value="ECO:0007669"/>
    <property type="project" value="UniProtKB-ARBA"/>
</dbReference>
<sequence length="294" mass="31399">MMDLINWLVAPLQYEFMVKAIFVSALVGMVCAALSCYMTLKGWSLMGDAVSHAVLPGVAVAYMLNIPLAIGAFVFGVGSVIAIGFIKAQTRIKEDTVIGLVFTGFFALGLVLISKVRSSIDLTHILFGNVLGIADGDIVQTVIISGITLVILAILRKDLMLFCFDSTHARSIGLNTTFLYYVLLSLLSLTAVAALQTVGIILVVAMLVTPGATAYLLSDRFDVMMLIAMASGIFSSVMGTYISYHIDGSTGGCIVVLQTLLFLVAMIFAPKHGLLAKSREDRSITAADGKQLEK</sequence>
<dbReference type="EMBL" id="PVWO01000462">
    <property type="protein sequence ID" value="PSB47244.1"/>
    <property type="molecule type" value="Genomic_DNA"/>
</dbReference>
<evidence type="ECO:0000313" key="9">
    <source>
        <dbReference type="Proteomes" id="UP000238937"/>
    </source>
</evidence>
<feature type="transmembrane region" description="Helical" evidence="7">
    <location>
        <begin position="97"/>
        <end position="118"/>
    </location>
</feature>
<reference evidence="8 9" key="1">
    <citation type="submission" date="2018-03" db="EMBL/GenBank/DDBJ databases">
        <title>The ancient ancestry and fast evolution of plastids.</title>
        <authorList>
            <person name="Moore K.R."/>
            <person name="Magnabosco C."/>
            <person name="Momper L."/>
            <person name="Gold D.A."/>
            <person name="Bosak T."/>
            <person name="Fournier G.P."/>
        </authorList>
    </citation>
    <scope>NUCLEOTIDE SEQUENCE [LARGE SCALE GENOMIC DNA]</scope>
    <source>
        <strain evidence="8 9">CCALA 037</strain>
    </source>
</reference>
<evidence type="ECO:0000256" key="3">
    <source>
        <dbReference type="ARBA" id="ARBA00022692"/>
    </source>
</evidence>
<dbReference type="PANTHER" id="PTHR30477:SF13">
    <property type="entry name" value="IRON TRANSPORT SYSTEM MEMBRANE PROTEIN HI_0360-RELATED"/>
    <property type="match status" value="1"/>
</dbReference>
<dbReference type="InterPro" id="IPR037294">
    <property type="entry name" value="ABC_BtuC-like"/>
</dbReference>
<dbReference type="Proteomes" id="UP000238937">
    <property type="component" value="Unassembled WGS sequence"/>
</dbReference>
<feature type="transmembrane region" description="Helical" evidence="7">
    <location>
        <begin position="176"/>
        <end position="194"/>
    </location>
</feature>
<comment type="similarity">
    <text evidence="2 6">Belongs to the ABC-3 integral membrane protein family.</text>
</comment>
<proteinExistence type="inferred from homology"/>
<keyword evidence="9" id="KW-1185">Reference proteome</keyword>
<dbReference type="GO" id="GO:0010043">
    <property type="term" value="P:response to zinc ion"/>
    <property type="evidence" value="ECO:0007669"/>
    <property type="project" value="TreeGrafter"/>
</dbReference>
<keyword evidence="5 7" id="KW-0472">Membrane</keyword>
<evidence type="ECO:0000256" key="5">
    <source>
        <dbReference type="ARBA" id="ARBA00023136"/>
    </source>
</evidence>
<evidence type="ECO:0000256" key="1">
    <source>
        <dbReference type="ARBA" id="ARBA00004141"/>
    </source>
</evidence>
<feature type="transmembrane region" description="Helical" evidence="7">
    <location>
        <begin position="138"/>
        <end position="155"/>
    </location>
</feature>
<dbReference type="Gene3D" id="1.10.3470.10">
    <property type="entry name" value="ABC transporter involved in vitamin B12 uptake, BtuC"/>
    <property type="match status" value="1"/>
</dbReference>
<feature type="transmembrane region" description="Helical" evidence="7">
    <location>
        <begin position="249"/>
        <end position="269"/>
    </location>
</feature>
<feature type="transmembrane region" description="Helical" evidence="7">
    <location>
        <begin position="60"/>
        <end position="85"/>
    </location>
</feature>
<accession>A0A2T1FQF8</accession>
<keyword evidence="6" id="KW-0813">Transport</keyword>